<feature type="region of interest" description="Disordered" evidence="1">
    <location>
        <begin position="20"/>
        <end position="52"/>
    </location>
</feature>
<gene>
    <name evidence="2" type="ORF">BJX67DRAFT_57503</name>
</gene>
<keyword evidence="3" id="KW-1185">Reference proteome</keyword>
<feature type="compositionally biased region" description="Basic and acidic residues" evidence="1">
    <location>
        <begin position="22"/>
        <end position="33"/>
    </location>
</feature>
<dbReference type="RefSeq" id="XP_070887409.1">
    <property type="nucleotide sequence ID" value="XM_071035179.1"/>
</dbReference>
<reference evidence="2 3" key="1">
    <citation type="submission" date="2024-07" db="EMBL/GenBank/DDBJ databases">
        <title>Section-level genome sequencing and comparative genomics of Aspergillus sections Usti and Cavernicolus.</title>
        <authorList>
            <consortium name="Lawrence Berkeley National Laboratory"/>
            <person name="Nybo J.L."/>
            <person name="Vesth T.C."/>
            <person name="Theobald S."/>
            <person name="Frisvad J.C."/>
            <person name="Larsen T.O."/>
            <person name="Kjaerboelling I."/>
            <person name="Rothschild-Mancinelli K."/>
            <person name="Lyhne E.K."/>
            <person name="Kogle M.E."/>
            <person name="Barry K."/>
            <person name="Clum A."/>
            <person name="Na H."/>
            <person name="Ledsgaard L."/>
            <person name="Lin J."/>
            <person name="Lipzen A."/>
            <person name="Kuo A."/>
            <person name="Riley R."/>
            <person name="Mondo S."/>
            <person name="Labutti K."/>
            <person name="Haridas S."/>
            <person name="Pangalinan J."/>
            <person name="Salamov A.A."/>
            <person name="Simmons B.A."/>
            <person name="Magnuson J.K."/>
            <person name="Chen J."/>
            <person name="Drula E."/>
            <person name="Henrissat B."/>
            <person name="Wiebenga A."/>
            <person name="Lubbers R.J."/>
            <person name="Gomes A.C."/>
            <person name="Macurrencykelacurrency M.R."/>
            <person name="Stajich J."/>
            <person name="Grigoriev I.V."/>
            <person name="Mortensen U.H."/>
            <person name="De Vries R.P."/>
            <person name="Baker S.E."/>
            <person name="Andersen M.R."/>
        </authorList>
    </citation>
    <scope>NUCLEOTIDE SEQUENCE [LARGE SCALE GENOMIC DNA]</scope>
    <source>
        <strain evidence="2 3">CBS 449.75</strain>
    </source>
</reference>
<accession>A0ABR4LV53</accession>
<name>A0ABR4LV53_9EURO</name>
<comment type="caution">
    <text evidence="2">The sequence shown here is derived from an EMBL/GenBank/DDBJ whole genome shotgun (WGS) entry which is preliminary data.</text>
</comment>
<organism evidence="2 3">
    <name type="scientific">Aspergillus lucknowensis</name>
    <dbReference type="NCBI Taxonomy" id="176173"/>
    <lineage>
        <taxon>Eukaryota</taxon>
        <taxon>Fungi</taxon>
        <taxon>Dikarya</taxon>
        <taxon>Ascomycota</taxon>
        <taxon>Pezizomycotina</taxon>
        <taxon>Eurotiomycetes</taxon>
        <taxon>Eurotiomycetidae</taxon>
        <taxon>Eurotiales</taxon>
        <taxon>Aspergillaceae</taxon>
        <taxon>Aspergillus</taxon>
        <taxon>Aspergillus subgen. Nidulantes</taxon>
    </lineage>
</organism>
<proteinExistence type="predicted"/>
<protein>
    <submittedName>
        <fullName evidence="2">Uncharacterized protein</fullName>
    </submittedName>
</protein>
<evidence type="ECO:0000313" key="2">
    <source>
        <dbReference type="EMBL" id="KAL2868430.1"/>
    </source>
</evidence>
<dbReference type="GeneID" id="98150251"/>
<evidence type="ECO:0000313" key="3">
    <source>
        <dbReference type="Proteomes" id="UP001610432"/>
    </source>
</evidence>
<dbReference type="Proteomes" id="UP001610432">
    <property type="component" value="Unassembled WGS sequence"/>
</dbReference>
<sequence length="96" mass="10871">MHPCPVSPLSQDQLIPSTFRSDIPRRYPSERSSRRLRSASGRVETERGQDDSSFALDSRMSGSCLMLVSFLSCNLIKCNVVFSLHTDHRPQPGFMR</sequence>
<dbReference type="EMBL" id="JBFXLQ010000014">
    <property type="protein sequence ID" value="KAL2868430.1"/>
    <property type="molecule type" value="Genomic_DNA"/>
</dbReference>
<evidence type="ECO:0000256" key="1">
    <source>
        <dbReference type="SAM" id="MobiDB-lite"/>
    </source>
</evidence>